<dbReference type="GO" id="GO:0051536">
    <property type="term" value="F:iron-sulfur cluster binding"/>
    <property type="evidence" value="ECO:0007669"/>
    <property type="project" value="InterPro"/>
</dbReference>
<protein>
    <recommendedName>
        <fullName evidence="2">Scaffold protein Nfu/NifU N-terminal domain-containing protein</fullName>
    </recommendedName>
</protein>
<dbReference type="InterPro" id="IPR036498">
    <property type="entry name" value="Nfu/NifU_N_sf"/>
</dbReference>
<gene>
    <name evidence="3" type="ORF">HYFRA_00008515</name>
</gene>
<dbReference type="GO" id="GO:0005506">
    <property type="term" value="F:iron ion binding"/>
    <property type="evidence" value="ECO:0007669"/>
    <property type="project" value="InterPro"/>
</dbReference>
<comment type="caution">
    <text evidence="3">The sequence shown here is derived from an EMBL/GenBank/DDBJ whole genome shotgun (WGS) entry which is preliminary data.</text>
</comment>
<dbReference type="SUPFAM" id="SSF110836">
    <property type="entry name" value="Hypothetical protein SAV1430"/>
    <property type="match status" value="1"/>
</dbReference>
<proteinExistence type="inferred from homology"/>
<name>A0A9N9PT51_9HELO</name>
<dbReference type="AlphaFoldDB" id="A0A9N9PT51"/>
<dbReference type="InterPro" id="IPR034904">
    <property type="entry name" value="FSCA_dom_sf"/>
</dbReference>
<feature type="domain" description="Scaffold protein Nfu/NifU N-terminal" evidence="2">
    <location>
        <begin position="79"/>
        <end position="172"/>
    </location>
</feature>
<accession>A0A9N9PT51</accession>
<dbReference type="Proteomes" id="UP000696280">
    <property type="component" value="Unassembled WGS sequence"/>
</dbReference>
<dbReference type="GO" id="GO:0005739">
    <property type="term" value="C:mitochondrion"/>
    <property type="evidence" value="ECO:0007669"/>
    <property type="project" value="TreeGrafter"/>
</dbReference>
<dbReference type="Pfam" id="PF01106">
    <property type="entry name" value="NifU"/>
    <property type="match status" value="1"/>
</dbReference>
<organism evidence="3 4">
    <name type="scientific">Hymenoscyphus fraxineus</name>
    <dbReference type="NCBI Taxonomy" id="746836"/>
    <lineage>
        <taxon>Eukaryota</taxon>
        <taxon>Fungi</taxon>
        <taxon>Dikarya</taxon>
        <taxon>Ascomycota</taxon>
        <taxon>Pezizomycotina</taxon>
        <taxon>Leotiomycetes</taxon>
        <taxon>Helotiales</taxon>
        <taxon>Helotiaceae</taxon>
        <taxon>Hymenoscyphus</taxon>
    </lineage>
</organism>
<dbReference type="InterPro" id="IPR014824">
    <property type="entry name" value="Nfu/NifU_N"/>
</dbReference>
<dbReference type="FunFam" id="3.30.300.130:FF:000001">
    <property type="entry name" value="NFU1 iron-sulfur cluster scaffold"/>
    <property type="match status" value="1"/>
</dbReference>
<dbReference type="OrthoDB" id="565552at2759"/>
<comment type="similarity">
    <text evidence="1">Belongs to the NifU family.</text>
</comment>
<dbReference type="PANTHER" id="PTHR11178">
    <property type="entry name" value="IRON-SULFUR CLUSTER SCAFFOLD PROTEIN NFU-RELATED"/>
    <property type="match status" value="1"/>
</dbReference>
<keyword evidence="4" id="KW-1185">Reference proteome</keyword>
<dbReference type="Pfam" id="PF08712">
    <property type="entry name" value="Nfu_N"/>
    <property type="match status" value="1"/>
</dbReference>
<sequence length="311" mass="33759">MASARIPRAAVPLLAKCRPLKQPASASPAVFAARYVHQSTRLPAMSASNSAIRPTLQPLHQPSSMLRPTSIGGTRSIFIQTETTPNPDALKFLPNHSILPEGLPTFLEYKTPGATIKPPYPSPLAASLMNINGIIGVFYGANFITVTKDEETPWPHIKPEVFALITETINSGKPIVNVSERSAGDGAGIEEDSLAYNENDSETVGMIKELLETRVRPSIQGDGGDIAYMGFEDGYVKLKLHGSCTTCESSTNTLNKGVEGMLMHYIPEVKGVKQVKDPSDEISAAEFEKFEQKLLKNKESDRIKNLTSLHA</sequence>
<dbReference type="SMART" id="SM00932">
    <property type="entry name" value="Nfu_N"/>
    <property type="match status" value="1"/>
</dbReference>
<reference evidence="3" key="1">
    <citation type="submission" date="2021-07" db="EMBL/GenBank/DDBJ databases">
        <authorList>
            <person name="Durling M."/>
        </authorList>
    </citation>
    <scope>NUCLEOTIDE SEQUENCE</scope>
</reference>
<evidence type="ECO:0000313" key="3">
    <source>
        <dbReference type="EMBL" id="CAG8954830.1"/>
    </source>
</evidence>
<evidence type="ECO:0000259" key="2">
    <source>
        <dbReference type="SMART" id="SM00932"/>
    </source>
</evidence>
<dbReference type="SUPFAM" id="SSF117916">
    <property type="entry name" value="Fe-S cluster assembly (FSCA) domain-like"/>
    <property type="match status" value="1"/>
</dbReference>
<dbReference type="PANTHER" id="PTHR11178:SF1">
    <property type="entry name" value="NFU1 IRON-SULFUR CLUSTER SCAFFOLD HOMOLOG, MITOCHONDRIAL"/>
    <property type="match status" value="1"/>
</dbReference>
<dbReference type="FunFam" id="3.30.1370.70:FF:000001">
    <property type="entry name" value="NifU-like protein 4, mitochondrial"/>
    <property type="match status" value="1"/>
</dbReference>
<dbReference type="Gene3D" id="3.30.1370.70">
    <property type="entry name" value="Scaffold protein Nfu/NifU, N-terminal domain"/>
    <property type="match status" value="1"/>
</dbReference>
<evidence type="ECO:0000313" key="4">
    <source>
        <dbReference type="Proteomes" id="UP000696280"/>
    </source>
</evidence>
<dbReference type="GO" id="GO:0016226">
    <property type="term" value="P:iron-sulfur cluster assembly"/>
    <property type="evidence" value="ECO:0007669"/>
    <property type="project" value="InterPro"/>
</dbReference>
<dbReference type="InterPro" id="IPR001075">
    <property type="entry name" value="NIF_FeS_clus_asmbl_NifU_C"/>
</dbReference>
<evidence type="ECO:0000256" key="1">
    <source>
        <dbReference type="ARBA" id="ARBA00006420"/>
    </source>
</evidence>
<dbReference type="EMBL" id="CAJVRL010000058">
    <property type="protein sequence ID" value="CAG8954830.1"/>
    <property type="molecule type" value="Genomic_DNA"/>
</dbReference>
<dbReference type="Gene3D" id="3.30.300.130">
    <property type="entry name" value="Fe-S cluster assembly (FSCA)"/>
    <property type="match status" value="1"/>
</dbReference>